<proteinExistence type="predicted"/>
<name>A0A2W5F0B4_9SPHI</name>
<dbReference type="Gene3D" id="1.20.1290.10">
    <property type="entry name" value="AhpD-like"/>
    <property type="match status" value="1"/>
</dbReference>
<dbReference type="NCBIfam" id="TIGR00778">
    <property type="entry name" value="ahpD_dom"/>
    <property type="match status" value="1"/>
</dbReference>
<evidence type="ECO:0000313" key="4">
    <source>
        <dbReference type="Proteomes" id="UP000249645"/>
    </source>
</evidence>
<evidence type="ECO:0000259" key="2">
    <source>
        <dbReference type="Pfam" id="PF02627"/>
    </source>
</evidence>
<dbReference type="PANTHER" id="PTHR35446">
    <property type="entry name" value="SI:CH211-175M2.5"/>
    <property type="match status" value="1"/>
</dbReference>
<keyword evidence="3" id="KW-0560">Oxidoreductase</keyword>
<dbReference type="InterPro" id="IPR029032">
    <property type="entry name" value="AhpD-like"/>
</dbReference>
<dbReference type="Proteomes" id="UP000249645">
    <property type="component" value="Unassembled WGS sequence"/>
</dbReference>
<accession>A0A2W5F0B4</accession>
<feature type="transmembrane region" description="Helical" evidence="1">
    <location>
        <begin position="23"/>
        <end position="42"/>
    </location>
</feature>
<dbReference type="GO" id="GO:0051920">
    <property type="term" value="F:peroxiredoxin activity"/>
    <property type="evidence" value="ECO:0007669"/>
    <property type="project" value="InterPro"/>
</dbReference>
<keyword evidence="3" id="KW-0575">Peroxidase</keyword>
<protein>
    <submittedName>
        <fullName evidence="3">Alkylhydroperoxidase</fullName>
    </submittedName>
</protein>
<dbReference type="EMBL" id="QFOI01000140">
    <property type="protein sequence ID" value="PZP48888.1"/>
    <property type="molecule type" value="Genomic_DNA"/>
</dbReference>
<reference evidence="3 4" key="1">
    <citation type="submission" date="2017-11" db="EMBL/GenBank/DDBJ databases">
        <title>Infants hospitalized years apart are colonized by the same room-sourced microbial strains.</title>
        <authorList>
            <person name="Brooks B."/>
            <person name="Olm M.R."/>
            <person name="Firek B.A."/>
            <person name="Baker R."/>
            <person name="Thomas B.C."/>
            <person name="Morowitz M.J."/>
            <person name="Banfield J.F."/>
        </authorList>
    </citation>
    <scope>NUCLEOTIDE SEQUENCE [LARGE SCALE GENOMIC DNA]</scope>
    <source>
        <strain evidence="3">S2_009_000_R2_76</strain>
    </source>
</reference>
<dbReference type="InterPro" id="IPR003779">
    <property type="entry name" value="CMD-like"/>
</dbReference>
<evidence type="ECO:0000313" key="3">
    <source>
        <dbReference type="EMBL" id="PZP48888.1"/>
    </source>
</evidence>
<organism evidence="3 4">
    <name type="scientific">Pseudopedobacter saltans</name>
    <dbReference type="NCBI Taxonomy" id="151895"/>
    <lineage>
        <taxon>Bacteria</taxon>
        <taxon>Pseudomonadati</taxon>
        <taxon>Bacteroidota</taxon>
        <taxon>Sphingobacteriia</taxon>
        <taxon>Sphingobacteriales</taxon>
        <taxon>Sphingobacteriaceae</taxon>
        <taxon>Pseudopedobacter</taxon>
    </lineage>
</organism>
<feature type="domain" description="Carboxymuconolactone decarboxylase-like" evidence="2">
    <location>
        <begin position="63"/>
        <end position="113"/>
    </location>
</feature>
<sequence>MVTLLTPYSRISSSTLFPLEYSFNTWAICVAVNCCFLILYNLKLNIFCSILNRTIYLTLQSGKTSLKSKEKEIVNLVVSQYNQCIYCLSAHTQLAKMQGFTDEQIIEIRKANITFDAKYNALAQLVKSTVENKGHAAAEILDAFFAAGYTEGNLVDIVVLIGDKIMTNYLHALTDIPVDWPLAPEI</sequence>
<comment type="caution">
    <text evidence="3">The sequence shown here is derived from an EMBL/GenBank/DDBJ whole genome shotgun (WGS) entry which is preliminary data.</text>
</comment>
<evidence type="ECO:0000256" key="1">
    <source>
        <dbReference type="SAM" id="Phobius"/>
    </source>
</evidence>
<keyword evidence="1" id="KW-0812">Transmembrane</keyword>
<dbReference type="SUPFAM" id="SSF69118">
    <property type="entry name" value="AhpD-like"/>
    <property type="match status" value="1"/>
</dbReference>
<keyword evidence="1" id="KW-1133">Transmembrane helix</keyword>
<keyword evidence="1" id="KW-0472">Membrane</keyword>
<dbReference type="Pfam" id="PF02627">
    <property type="entry name" value="CMD"/>
    <property type="match status" value="1"/>
</dbReference>
<dbReference type="AlphaFoldDB" id="A0A2W5F0B4"/>
<dbReference type="InterPro" id="IPR004675">
    <property type="entry name" value="AhpD_core"/>
</dbReference>
<gene>
    <name evidence="3" type="ORF">DI598_09140</name>
</gene>
<dbReference type="PANTHER" id="PTHR35446:SF3">
    <property type="entry name" value="CMD DOMAIN-CONTAINING PROTEIN"/>
    <property type="match status" value="1"/>
</dbReference>